<dbReference type="GO" id="GO:0046942">
    <property type="term" value="P:carboxylic acid transport"/>
    <property type="evidence" value="ECO:0007669"/>
    <property type="project" value="UniProtKB-ARBA"/>
</dbReference>
<comment type="catalytic activity">
    <reaction evidence="18">
        <text>N-acetyl-L-aspartyl-L-glutamate(out) = N-acetyl-L-aspartyl-L-glutamate(in)</text>
        <dbReference type="Rhea" id="RHEA:72599"/>
        <dbReference type="ChEBI" id="CHEBI:76931"/>
    </reaction>
    <physiologicalReaction direction="left-to-right" evidence="18">
        <dbReference type="Rhea" id="RHEA:72600"/>
    </physiologicalReaction>
</comment>
<feature type="transmembrane region" description="Helical" evidence="27">
    <location>
        <begin position="270"/>
        <end position="289"/>
    </location>
</feature>
<evidence type="ECO:0000313" key="30">
    <source>
        <dbReference type="Proteomes" id="UP000054359"/>
    </source>
</evidence>
<feature type="transmembrane region" description="Helical" evidence="27">
    <location>
        <begin position="405"/>
        <end position="427"/>
    </location>
</feature>
<feature type="transmembrane region" description="Helical" evidence="27">
    <location>
        <begin position="502"/>
        <end position="521"/>
    </location>
</feature>
<keyword evidence="10" id="KW-0770">Synapse</keyword>
<comment type="catalytic activity">
    <reaction evidence="17">
        <text>N-acetylneuraminate(in) + H(+)(in) = N-acetylneuraminate(out) + H(+)(out)</text>
        <dbReference type="Rhea" id="RHEA:28987"/>
        <dbReference type="ChEBI" id="CHEBI:15378"/>
        <dbReference type="ChEBI" id="CHEBI:35418"/>
    </reaction>
    <physiologicalReaction direction="right-to-left" evidence="17">
        <dbReference type="Rhea" id="RHEA:28989"/>
    </physiologicalReaction>
</comment>
<dbReference type="OrthoDB" id="2985014at2759"/>
<feature type="transmembrane region" description="Helical" evidence="27">
    <location>
        <begin position="372"/>
        <end position="393"/>
    </location>
</feature>
<feature type="transmembrane region" description="Helical" evidence="27">
    <location>
        <begin position="328"/>
        <end position="352"/>
    </location>
</feature>
<dbReference type="GO" id="GO:0030672">
    <property type="term" value="C:synaptic vesicle membrane"/>
    <property type="evidence" value="ECO:0007669"/>
    <property type="project" value="UniProtKB-SubCell"/>
</dbReference>
<evidence type="ECO:0000256" key="2">
    <source>
        <dbReference type="ARBA" id="ARBA00004554"/>
    </source>
</evidence>
<proteinExistence type="predicted"/>
<accession>A0A087TE85</accession>
<evidence type="ECO:0000256" key="7">
    <source>
        <dbReference type="ARBA" id="ARBA00022692"/>
    </source>
</evidence>
<feature type="non-terminal residue" evidence="29">
    <location>
        <position position="543"/>
    </location>
</feature>
<sequence length="543" mass="60074">MEIHPDFDAGEVARTVALAVSSLHNRSLSSDSGNDETPLVKQKDRNMSINSTLESEDKTNLVSSRGSKWIRCSERIPARYVLTILGFLGFCNVYALRVNLSVALVAMINMTALEDKTKTETYECGGNSTGNKYDKDGEFLWSEDTRSNILGSFFYGYLITQIPGGRMAEVFGGKWLFGIGVLSTSVLTLLTPVAARWGVIPLIILRICEGLGEGVTFPAMHCMLGRWLPKLERSMLSTIIYSGAQIGTVVAMPISGLLCASDFLGGWPSVFYVFGFLGCLWFVFWAWLVHETPDVHPRITKAEILIIQAGKTEDDLCRKNIPIPWKALLTSIPVWTLMITHFGQNWGFYTFLTELPTYLSTILHFNITSDGFISALPYLFQALVSWGISYVADLARQRQYCSISVIRKVCNTVGFFGPALCLFGVIFAACDHVWSVVFLTLAMAFNGCTYSGYMVTHVDMSPEFAGTLMGMTNAFATTAGFLAPKAVGALTQNNQTLAQWRIVFYIAISVYFATGILFILCGSAKLQKWGTTNLQSQNVEKRE</sequence>
<dbReference type="InterPro" id="IPR050382">
    <property type="entry name" value="MFS_Na/Anion_cotransporter"/>
</dbReference>
<gene>
    <name evidence="29" type="ORF">X975_23533</name>
</gene>
<evidence type="ECO:0000256" key="8">
    <source>
        <dbReference type="ARBA" id="ARBA00022847"/>
    </source>
</evidence>
<evidence type="ECO:0000256" key="6">
    <source>
        <dbReference type="ARBA" id="ARBA00022475"/>
    </source>
</evidence>
<dbReference type="GO" id="GO:0005765">
    <property type="term" value="C:lysosomal membrane"/>
    <property type="evidence" value="ECO:0007669"/>
    <property type="project" value="UniProtKB-SubCell"/>
</dbReference>
<evidence type="ECO:0000256" key="12">
    <source>
        <dbReference type="ARBA" id="ARBA00023180"/>
    </source>
</evidence>
<dbReference type="CDD" id="cd17318">
    <property type="entry name" value="MFS_SLC17"/>
    <property type="match status" value="1"/>
</dbReference>
<keyword evidence="11 27" id="KW-0472">Membrane</keyword>
<protein>
    <recommendedName>
        <fullName evidence="22">Sialin</fullName>
    </recommendedName>
    <alternativeName>
        <fullName evidence="25">H(+)/nitrate cotransporter</fullName>
    </alternativeName>
    <alternativeName>
        <fullName evidence="23">H(+)/sialic acid cotransporter</fullName>
    </alternativeName>
    <alternativeName>
        <fullName evidence="24">Vesicular excitatory amino acid transporter</fullName>
    </alternativeName>
</protein>
<dbReference type="GO" id="GO:0016323">
    <property type="term" value="C:basolateral plasma membrane"/>
    <property type="evidence" value="ECO:0007669"/>
    <property type="project" value="UniProtKB-SubCell"/>
</dbReference>
<evidence type="ECO:0000256" key="9">
    <source>
        <dbReference type="ARBA" id="ARBA00022989"/>
    </source>
</evidence>
<evidence type="ECO:0000259" key="28">
    <source>
        <dbReference type="PROSITE" id="PS50850"/>
    </source>
</evidence>
<dbReference type="STRING" id="407821.A0A087TE85"/>
<evidence type="ECO:0000256" key="16">
    <source>
        <dbReference type="ARBA" id="ARBA00050554"/>
    </source>
</evidence>
<feature type="transmembrane region" description="Helical" evidence="27">
    <location>
        <begin position="236"/>
        <end position="258"/>
    </location>
</feature>
<reference evidence="29 30" key="1">
    <citation type="submission" date="2013-11" db="EMBL/GenBank/DDBJ databases">
        <title>Genome sequencing of Stegodyphus mimosarum.</title>
        <authorList>
            <person name="Bechsgaard J."/>
        </authorList>
    </citation>
    <scope>NUCLEOTIDE SEQUENCE [LARGE SCALE GENOMIC DNA]</scope>
</reference>
<keyword evidence="8" id="KW-0769">Symport</keyword>
<dbReference type="FunFam" id="1.20.1250.20:FF:000067">
    <property type="entry name" value="sialin isoform X2"/>
    <property type="match status" value="1"/>
</dbReference>
<feature type="transmembrane region" description="Helical" evidence="27">
    <location>
        <begin position="175"/>
        <end position="195"/>
    </location>
</feature>
<evidence type="ECO:0000256" key="4">
    <source>
        <dbReference type="ARBA" id="ARBA00004656"/>
    </source>
</evidence>
<dbReference type="PROSITE" id="PS50850">
    <property type="entry name" value="MFS"/>
    <property type="match status" value="1"/>
</dbReference>
<keyword evidence="7 27" id="KW-0812">Transmembrane</keyword>
<keyword evidence="30" id="KW-1185">Reference proteome</keyword>
<evidence type="ECO:0000256" key="5">
    <source>
        <dbReference type="ARBA" id="ARBA00022448"/>
    </source>
</evidence>
<feature type="domain" description="Major facilitator superfamily (MFS) profile" evidence="28">
    <location>
        <begin position="78"/>
        <end position="527"/>
    </location>
</feature>
<comment type="function">
    <text evidence="21">Receptor for CM101, a polysaccharide produced by group B Streptococcus with antipathoangiogenic properties.</text>
</comment>
<comment type="catalytic activity">
    <reaction evidence="20">
        <text>D-glucuronate(out) + H(+)(out) = D-glucuronate(in) + H(+)(in)</text>
        <dbReference type="Rhea" id="RHEA:72591"/>
        <dbReference type="ChEBI" id="CHEBI:15378"/>
        <dbReference type="ChEBI" id="CHEBI:58720"/>
    </reaction>
    <physiologicalReaction direction="left-to-right" evidence="20">
        <dbReference type="Rhea" id="RHEA:72592"/>
    </physiologicalReaction>
</comment>
<dbReference type="Pfam" id="PF07690">
    <property type="entry name" value="MFS_1"/>
    <property type="match status" value="1"/>
</dbReference>
<dbReference type="PANTHER" id="PTHR11662:SF399">
    <property type="entry name" value="FI19708P1-RELATED"/>
    <property type="match status" value="1"/>
</dbReference>
<dbReference type="InterPro" id="IPR036259">
    <property type="entry name" value="MFS_trans_sf"/>
</dbReference>
<evidence type="ECO:0000256" key="25">
    <source>
        <dbReference type="ARBA" id="ARBA00081925"/>
    </source>
</evidence>
<evidence type="ECO:0000256" key="24">
    <source>
        <dbReference type="ARBA" id="ARBA00081195"/>
    </source>
</evidence>
<dbReference type="Gene3D" id="1.20.1250.20">
    <property type="entry name" value="MFS general substrate transporter like domains"/>
    <property type="match status" value="2"/>
</dbReference>
<evidence type="ECO:0000256" key="13">
    <source>
        <dbReference type="ARBA" id="ARBA00023228"/>
    </source>
</evidence>
<feature type="region of interest" description="Disordered" evidence="26">
    <location>
        <begin position="26"/>
        <end position="46"/>
    </location>
</feature>
<feature type="transmembrane region" description="Helical" evidence="27">
    <location>
        <begin position="464"/>
        <end position="482"/>
    </location>
</feature>
<keyword evidence="12" id="KW-0325">Glycoprotein</keyword>
<evidence type="ECO:0000256" key="11">
    <source>
        <dbReference type="ARBA" id="ARBA00023136"/>
    </source>
</evidence>
<dbReference type="EMBL" id="KK114824">
    <property type="protein sequence ID" value="KFM63424.1"/>
    <property type="molecule type" value="Genomic_DNA"/>
</dbReference>
<evidence type="ECO:0000256" key="3">
    <source>
        <dbReference type="ARBA" id="ARBA00004638"/>
    </source>
</evidence>
<comment type="catalytic activity">
    <reaction evidence="19">
        <text>L-glutamate(out) = L-glutamate(in)</text>
        <dbReference type="Rhea" id="RHEA:66336"/>
        <dbReference type="ChEBI" id="CHEBI:29985"/>
    </reaction>
    <physiologicalReaction direction="left-to-right" evidence="19">
        <dbReference type="Rhea" id="RHEA:66337"/>
    </physiologicalReaction>
</comment>
<dbReference type="GO" id="GO:0015293">
    <property type="term" value="F:symporter activity"/>
    <property type="evidence" value="ECO:0007669"/>
    <property type="project" value="UniProtKB-KW"/>
</dbReference>
<evidence type="ECO:0000256" key="17">
    <source>
        <dbReference type="ARBA" id="ARBA00050625"/>
    </source>
</evidence>
<feature type="transmembrane region" description="Helical" evidence="27">
    <location>
        <begin position="80"/>
        <end position="108"/>
    </location>
</feature>
<evidence type="ECO:0000256" key="21">
    <source>
        <dbReference type="ARBA" id="ARBA00056891"/>
    </source>
</evidence>
<evidence type="ECO:0000256" key="19">
    <source>
        <dbReference type="ARBA" id="ARBA00051447"/>
    </source>
</evidence>
<keyword evidence="9 27" id="KW-1133">Transmembrane helix</keyword>
<dbReference type="FunFam" id="1.20.1250.20:FF:000003">
    <property type="entry name" value="Solute carrier family 17 member 3"/>
    <property type="match status" value="1"/>
</dbReference>
<keyword evidence="14" id="KW-0968">Cytoplasmic vesicle</keyword>
<dbReference type="SUPFAM" id="SSF103473">
    <property type="entry name" value="MFS general substrate transporter"/>
    <property type="match status" value="1"/>
</dbReference>
<evidence type="ECO:0000256" key="22">
    <source>
        <dbReference type="ARBA" id="ARBA00069713"/>
    </source>
</evidence>
<dbReference type="GO" id="GO:0006820">
    <property type="term" value="P:monoatomic anion transport"/>
    <property type="evidence" value="ECO:0007669"/>
    <property type="project" value="TreeGrafter"/>
</dbReference>
<dbReference type="OMA" id="RVVTTWF"/>
<evidence type="ECO:0000256" key="27">
    <source>
        <dbReference type="SAM" id="Phobius"/>
    </source>
</evidence>
<evidence type="ECO:0000256" key="10">
    <source>
        <dbReference type="ARBA" id="ARBA00023018"/>
    </source>
</evidence>
<dbReference type="InterPro" id="IPR020846">
    <property type="entry name" value="MFS_dom"/>
</dbReference>
<evidence type="ECO:0000256" key="26">
    <source>
        <dbReference type="SAM" id="MobiDB-lite"/>
    </source>
</evidence>
<keyword evidence="13" id="KW-0458">Lysosome</keyword>
<evidence type="ECO:0000313" key="29">
    <source>
        <dbReference type="EMBL" id="KFM63424.1"/>
    </source>
</evidence>
<keyword evidence="5" id="KW-0813">Transport</keyword>
<comment type="catalytic activity">
    <reaction evidence="15">
        <text>2 nitrate(out) + H(+)(out) = 2 nitrate(in) + H(+)(in)</text>
        <dbReference type="Rhea" id="RHEA:71539"/>
        <dbReference type="ChEBI" id="CHEBI:15378"/>
        <dbReference type="ChEBI" id="CHEBI:17632"/>
    </reaction>
    <physiologicalReaction direction="left-to-right" evidence="15">
        <dbReference type="Rhea" id="RHEA:71540"/>
    </physiologicalReaction>
</comment>
<comment type="subcellular location">
    <subcellularLocation>
        <location evidence="2">Basolateral cell membrane</location>
        <topology evidence="2">Multi-pass membrane protein</topology>
    </subcellularLocation>
    <subcellularLocation>
        <location evidence="3">Cytoplasmic vesicle</location>
        <location evidence="3">Secretory vesicle membrane</location>
        <topology evidence="3">Multi-pass membrane protein</topology>
    </subcellularLocation>
    <subcellularLocation>
        <location evidence="1">Cytoplasmic vesicle</location>
        <location evidence="1">Secretory vesicle</location>
        <location evidence="1">Synaptic vesicle membrane</location>
    </subcellularLocation>
    <subcellularLocation>
        <location evidence="4">Lysosome membrane</location>
    </subcellularLocation>
</comment>
<dbReference type="InterPro" id="IPR011701">
    <property type="entry name" value="MFS"/>
</dbReference>
<evidence type="ECO:0000256" key="18">
    <source>
        <dbReference type="ARBA" id="ARBA00051403"/>
    </source>
</evidence>
<evidence type="ECO:0000256" key="20">
    <source>
        <dbReference type="ARBA" id="ARBA00051612"/>
    </source>
</evidence>
<evidence type="ECO:0000256" key="1">
    <source>
        <dbReference type="ARBA" id="ARBA00004432"/>
    </source>
</evidence>
<evidence type="ECO:0000256" key="23">
    <source>
        <dbReference type="ARBA" id="ARBA00080244"/>
    </source>
</evidence>
<keyword evidence="6" id="KW-1003">Cell membrane</keyword>
<comment type="catalytic activity">
    <reaction evidence="16">
        <text>L-aspartate(out) = L-aspartate(in)</text>
        <dbReference type="Rhea" id="RHEA:66332"/>
        <dbReference type="ChEBI" id="CHEBI:29991"/>
    </reaction>
    <physiologicalReaction direction="left-to-right" evidence="16">
        <dbReference type="Rhea" id="RHEA:66333"/>
    </physiologicalReaction>
</comment>
<dbReference type="PANTHER" id="PTHR11662">
    <property type="entry name" value="SOLUTE CARRIER FAMILY 17"/>
    <property type="match status" value="1"/>
</dbReference>
<name>A0A087TE85_STEMI</name>
<organism evidence="29 30">
    <name type="scientific">Stegodyphus mimosarum</name>
    <name type="common">African social velvet spider</name>
    <dbReference type="NCBI Taxonomy" id="407821"/>
    <lineage>
        <taxon>Eukaryota</taxon>
        <taxon>Metazoa</taxon>
        <taxon>Ecdysozoa</taxon>
        <taxon>Arthropoda</taxon>
        <taxon>Chelicerata</taxon>
        <taxon>Arachnida</taxon>
        <taxon>Araneae</taxon>
        <taxon>Araneomorphae</taxon>
        <taxon>Entelegynae</taxon>
        <taxon>Eresoidea</taxon>
        <taxon>Eresidae</taxon>
        <taxon>Stegodyphus</taxon>
    </lineage>
</organism>
<dbReference type="Proteomes" id="UP000054359">
    <property type="component" value="Unassembled WGS sequence"/>
</dbReference>
<evidence type="ECO:0000256" key="15">
    <source>
        <dbReference type="ARBA" id="ARBA00050101"/>
    </source>
</evidence>
<dbReference type="AlphaFoldDB" id="A0A087TE85"/>
<evidence type="ECO:0000256" key="14">
    <source>
        <dbReference type="ARBA" id="ARBA00023329"/>
    </source>
</evidence>